<dbReference type="InterPro" id="IPR036986">
    <property type="entry name" value="S4_RNA-bd_sf"/>
</dbReference>
<name>A0A2W5NA06_RHOSU</name>
<dbReference type="GO" id="GO:0008168">
    <property type="term" value="F:methyltransferase activity"/>
    <property type="evidence" value="ECO:0007669"/>
    <property type="project" value="UniProtKB-KW"/>
</dbReference>
<protein>
    <submittedName>
        <fullName evidence="5">TlyA family rRNA (Cytidine-2'-O)-methyltransferase</fullName>
    </submittedName>
</protein>
<organism evidence="5 6">
    <name type="scientific">Rhodovulum sulfidophilum</name>
    <name type="common">Rhodobacter sulfidophilus</name>
    <dbReference type="NCBI Taxonomy" id="35806"/>
    <lineage>
        <taxon>Bacteria</taxon>
        <taxon>Pseudomonadati</taxon>
        <taxon>Pseudomonadota</taxon>
        <taxon>Alphaproteobacteria</taxon>
        <taxon>Rhodobacterales</taxon>
        <taxon>Paracoccaceae</taxon>
        <taxon>Rhodovulum</taxon>
    </lineage>
</organism>
<sequence length="243" mass="24979">MTRRLDQALVDRGLAESRARAQALIAAGVVTVDGAPETKPARKVAATAALALTADPLPYVSRAALKLVHALDAFALDPSGRVALDLGASTGGFSQVLLERGAAEVWAIDVGHGQLAPALRSAPRLHLIEGLNARDLTAAHVPPPEFIVSDLSFISLEKALPPALGLAAPGATLAALIKPQFEVGPAFVGKGGIVRDAAAVTRVRAGIRAFLETSGWIVLGEDTSPIQGGDGNTEYLIAALKDA</sequence>
<dbReference type="Proteomes" id="UP000249185">
    <property type="component" value="Unassembled WGS sequence"/>
</dbReference>
<keyword evidence="1 3" id="KW-0694">RNA-binding</keyword>
<dbReference type="GO" id="GO:0032259">
    <property type="term" value="P:methylation"/>
    <property type="evidence" value="ECO:0007669"/>
    <property type="project" value="UniProtKB-KW"/>
</dbReference>
<dbReference type="PANTHER" id="PTHR32319">
    <property type="entry name" value="BACTERIAL HEMOLYSIN-LIKE PROTEIN"/>
    <property type="match status" value="1"/>
</dbReference>
<dbReference type="InterPro" id="IPR004538">
    <property type="entry name" value="Hemolysin_A/TlyA"/>
</dbReference>
<feature type="domain" description="RNA-binding S4" evidence="4">
    <location>
        <begin position="3"/>
        <end position="68"/>
    </location>
</feature>
<dbReference type="SUPFAM" id="SSF55174">
    <property type="entry name" value="Alpha-L RNA-binding motif"/>
    <property type="match status" value="1"/>
</dbReference>
<dbReference type="InterPro" id="IPR002942">
    <property type="entry name" value="S4_RNA-bd"/>
</dbReference>
<dbReference type="InterPro" id="IPR029063">
    <property type="entry name" value="SAM-dependent_MTases_sf"/>
</dbReference>
<keyword evidence="5" id="KW-0489">Methyltransferase</keyword>
<dbReference type="SUPFAM" id="SSF53335">
    <property type="entry name" value="S-adenosyl-L-methionine-dependent methyltransferases"/>
    <property type="match status" value="1"/>
</dbReference>
<evidence type="ECO:0000256" key="1">
    <source>
        <dbReference type="ARBA" id="ARBA00022884"/>
    </source>
</evidence>
<evidence type="ECO:0000313" key="5">
    <source>
        <dbReference type="EMBL" id="PZQ49854.1"/>
    </source>
</evidence>
<proteinExistence type="inferred from homology"/>
<dbReference type="CDD" id="cd02440">
    <property type="entry name" value="AdoMet_MTases"/>
    <property type="match status" value="1"/>
</dbReference>
<dbReference type="Pfam" id="PF01479">
    <property type="entry name" value="S4"/>
    <property type="match status" value="1"/>
</dbReference>
<dbReference type="SMART" id="SM00363">
    <property type="entry name" value="S4"/>
    <property type="match status" value="1"/>
</dbReference>
<reference evidence="5 6" key="1">
    <citation type="submission" date="2017-08" db="EMBL/GenBank/DDBJ databases">
        <title>Infants hospitalized years apart are colonized by the same room-sourced microbial strains.</title>
        <authorList>
            <person name="Brooks B."/>
            <person name="Olm M.R."/>
            <person name="Firek B.A."/>
            <person name="Baker R."/>
            <person name="Thomas B.C."/>
            <person name="Morowitz M.J."/>
            <person name="Banfield J.F."/>
        </authorList>
    </citation>
    <scope>NUCLEOTIDE SEQUENCE [LARGE SCALE GENOMIC DNA]</scope>
    <source>
        <strain evidence="5">S2_005_002_R2_34</strain>
    </source>
</reference>
<evidence type="ECO:0000313" key="6">
    <source>
        <dbReference type="Proteomes" id="UP000249185"/>
    </source>
</evidence>
<dbReference type="InterPro" id="IPR002877">
    <property type="entry name" value="RNA_MeTrfase_FtsJ_dom"/>
</dbReference>
<dbReference type="InterPro" id="IPR047048">
    <property type="entry name" value="TlyA"/>
</dbReference>
<dbReference type="CDD" id="cd00165">
    <property type="entry name" value="S4"/>
    <property type="match status" value="1"/>
</dbReference>
<dbReference type="Pfam" id="PF01728">
    <property type="entry name" value="FtsJ"/>
    <property type="match status" value="1"/>
</dbReference>
<dbReference type="PIRSF" id="PIRSF005578">
    <property type="entry name" value="TlyA"/>
    <property type="match status" value="1"/>
</dbReference>
<keyword evidence="5" id="KW-0808">Transferase</keyword>
<dbReference type="Gene3D" id="3.40.50.150">
    <property type="entry name" value="Vaccinia Virus protein VP39"/>
    <property type="match status" value="1"/>
</dbReference>
<dbReference type="EMBL" id="QFPW01000006">
    <property type="protein sequence ID" value="PZQ49854.1"/>
    <property type="molecule type" value="Genomic_DNA"/>
</dbReference>
<evidence type="ECO:0000256" key="3">
    <source>
        <dbReference type="PROSITE-ProRule" id="PRU00182"/>
    </source>
</evidence>
<dbReference type="Gene3D" id="3.10.290.10">
    <property type="entry name" value="RNA-binding S4 domain"/>
    <property type="match status" value="1"/>
</dbReference>
<dbReference type="AlphaFoldDB" id="A0A2W5NA06"/>
<dbReference type="PANTHER" id="PTHR32319:SF0">
    <property type="entry name" value="BACTERIAL HEMOLYSIN-LIKE PROTEIN"/>
    <property type="match status" value="1"/>
</dbReference>
<dbReference type="NCBIfam" id="TIGR00478">
    <property type="entry name" value="tly"/>
    <property type="match status" value="1"/>
</dbReference>
<comment type="similarity">
    <text evidence="2">Belongs to the TlyA family.</text>
</comment>
<comment type="caution">
    <text evidence="5">The sequence shown here is derived from an EMBL/GenBank/DDBJ whole genome shotgun (WGS) entry which is preliminary data.</text>
</comment>
<evidence type="ECO:0000259" key="4">
    <source>
        <dbReference type="SMART" id="SM00363"/>
    </source>
</evidence>
<evidence type="ECO:0000256" key="2">
    <source>
        <dbReference type="ARBA" id="ARBA00029460"/>
    </source>
</evidence>
<gene>
    <name evidence="5" type="ORF">DI556_10385</name>
</gene>
<dbReference type="PROSITE" id="PS50889">
    <property type="entry name" value="S4"/>
    <property type="match status" value="1"/>
</dbReference>
<accession>A0A2W5NA06</accession>
<dbReference type="GO" id="GO:0003723">
    <property type="term" value="F:RNA binding"/>
    <property type="evidence" value="ECO:0007669"/>
    <property type="project" value="UniProtKB-KW"/>
</dbReference>